<dbReference type="GeneID" id="101853852"/>
<proteinExistence type="predicted"/>
<dbReference type="InterPro" id="IPR008984">
    <property type="entry name" value="SMAD_FHA_dom_sf"/>
</dbReference>
<dbReference type="InterPro" id="IPR000253">
    <property type="entry name" value="FHA_dom"/>
</dbReference>
<feature type="compositionally biased region" description="Polar residues" evidence="2">
    <location>
        <begin position="2204"/>
        <end position="2223"/>
    </location>
</feature>
<evidence type="ECO:0000259" key="5">
    <source>
        <dbReference type="PROSITE" id="PS51126"/>
    </source>
</evidence>
<evidence type="ECO:0000313" key="6">
    <source>
        <dbReference type="Proteomes" id="UP000694888"/>
    </source>
</evidence>
<dbReference type="PANTHER" id="PTHR10398">
    <property type="entry name" value="AFADIN"/>
    <property type="match status" value="1"/>
</dbReference>
<evidence type="ECO:0000259" key="3">
    <source>
        <dbReference type="PROSITE" id="PS50106"/>
    </source>
</evidence>
<feature type="compositionally biased region" description="Polar residues" evidence="2">
    <location>
        <begin position="1293"/>
        <end position="1306"/>
    </location>
</feature>
<feature type="compositionally biased region" description="Polar residues" evidence="2">
    <location>
        <begin position="189"/>
        <end position="198"/>
    </location>
</feature>
<sequence length="2424" mass="272810">MSRAKKEEYERLRSLINQWNDDHYDIFELSLPNEDLEFHGVVRFFFQGAVGANVITKCIRVASTATTREVIDVLIEKFRPDMRMLSQNKYALYEVHVNGEERRLLDDEKPLYVQLTWGTEVREGRFLLRNEDHPTVRDPALGFDKSVLQQEQAGFKRKLSKREKKEKKKREREKGKENEPEDEGGVATQLYNEAPETSFTRSISNPEAVMRRRRQQKLEKKLAQMNAAEGGTDSGGTLKIYGESLRPDVPYKTLFLSTADPAAAVVREAMDKYGLEKEDSSLYCLVEVLLPPGGMEYHGGAVGDERVLDHNECPLAIVMQHAKHRGQGHIIFQLRQRSADYKKRSKRPRAVSHEDLRNHQSDQRHTNLDMLPYLVEVNVRGKPKKHVLPLNVTEVVNVKEVANNRTDYTGKHFLQLSGPDIRPRHGVIAHTEGIVTVTPNSHDAETYVERQRIDQTTMLKHGMMVQFGKDHVYRFLDPRFEQPSMQNQPYQLPNKPGVRGQPQETNFDVDGHIETVRGPSPGDGSMQYDGQQGRGVPDRSPTSPQAMSSPDNLLPASVEFFMESESRLLQASILEVNSKQLQFKLAPTYTLYLAARHLLAAGSPMAHRPQIVADFVSRTAKLTQQAIQDQHNDPPSLAFWMANSSEILHMVKQDRDLHPCSSESQEMLAEAVQMAFHHLVRCLQGDLQRVMSAFLDPTDDNVNDEMGQRYNMGRPTLNDVLNTLSAAMTLLRRCRVNAALTIQLFSQLFHFINMWLFNILVTEPQLQLCTRPWGVRLKSRLGSVEAWAEKQGLELAADCHLCRIIQAAHLLQAPKSSADDITNISSTCFKLNSMQLRALLTRYLPEPGEPHVSDTFIERVVSIAENMADELTRTDGREVRLEEDPDLHLPFLLPEDGYSCDTIRGIPKGLPEFVHYLETEGICRYTVNNNASGSWTVYMGDGGPQDMKGGPVSPGLPATPEIITLSFNKVKGSMGLSIIEATGEGQTEQGIYIKSVVEGGAAAMDGQLQAGDQLLEVDGKSLIGLSQDKAAELMTKTGQVVRLKVAKQGAFYCNLSNLLSQPSPTSQRAIHNRGPGGIKAAKDDGPPPPYDGLDNKPVNGYDQDNRRRGPDHGGHPSDPYQRRDIGDPRSKSTSNLHVDTNFDPRSGPAGEPSHLRPAQSVGMLHPSSPGYGQYSPGGRRQDLRPNDYENQPHYPPSQGSGERSSYDGGPPRQQQQQQGYNFADPRQNIPGPGRGSSSQYPPGGGGPQGYPPQQAPQQRASDRSSVSSRASSNSAKDARPQSAYFDPQHTRDVNSMMQDGPSPSSRPRSEDVSAGKLREWQDKYEGGGGGNSPPYSNVGPQARDLPPQPQHNPPPKPTAHQRLFSQPTGGGGGSGGPPQKVNNTANNRQPNFYENTAPLQQEPSPAFHQLHRPPSDSELRPKVAPKPAIAPKRNQARVPPVEVPLMRVDNRQTQPHFFGDRQPPSPAGQQGSPHMVQQPGHPQQAGRGQPDSRGQHDPRQGMDPRNGQDPRLMSDPRNGQDPRMMSDPRNGQDPRMMSDPRNGPDVRNNMSDPRNGPVHDPRSMPDLRSIPDPRNDLRNMPDPRNITDLRNVPDPRNVVDPRTMTDPRNVQQQPQRGGGGYQQQQPDMRSGGANNSNVPSPHYPDPRQGRNAPQQNVSFRQDPNQQSYGGYPQDLPPPPSHTELPSPGHGEDYQEELPPLPPPPSQEDLVEKKLAEEQQKLMEHINATNQYLATDSRGNPRYSPNTFQPTQPSHQQPQYHQPQQQQHSRYQQQQQPQQQQPQQQQQQQHQQQHSLTRVLPPGVDTRDSPLGYQVAPDPNHGDPELQHPNYQNIGFANEVHSTSGPDGQAPPVPQPPSEYESYDNPALKSQGFQVKPAVPALKPKPRERSEGSSRSAWDRDAREKAEEEEQEELFRAREQEISELEARPYLNPQDQERLRKLKTQQEFQRRVREIAEKGDYEYDDDDDLTERIFTRERLIQSLREDLEKSRNRIRDFELSQQRADVDREQDRLQLLERRLEMYEKDREEQKQRMQRKQDRRTKEHQEQLRQQRESREKQRQNYEEQKRQLMKEEEKLNQRREEELNKRRQFERERRQDLQEQREADEKRMREKIRREDDQYMQQQLALEKQQRLDQQRPVRVADMRRRLDSAGTEGQQGQVQSPTGGGGGYSQYANVSGLPASSVPQPQDVSGLAPPPPERKSSYDTFSQHQQRASFRNSNSQEFPPPPPLSAGGGSMSTASSSASLPSAMKNWQEPPAPAKKSVSFNTQMNTYKERTPSHSVSSYKSPTGSQSSDQGIPPPNFHNMENSEVFDSSNLPSPPPPLVNSTGSGVGMEGNSNTAVYNSTNSSTPNVIGAQEVYRDPRSRIEARMASQSTSRASPGTDRMSFREKMKYFAQEAGEDTIKYKPKASKTLRSIESKLNGQ</sequence>
<dbReference type="CDD" id="cd06789">
    <property type="entry name" value="PDZ_AFDN-like"/>
    <property type="match status" value="1"/>
</dbReference>
<dbReference type="InterPro" id="IPR036034">
    <property type="entry name" value="PDZ_sf"/>
</dbReference>
<feature type="domain" description="Ras-associating" evidence="4">
    <location>
        <begin position="38"/>
        <end position="133"/>
    </location>
</feature>
<dbReference type="Gene3D" id="3.10.20.90">
    <property type="entry name" value="Phosphatidylinositol 3-kinase Catalytic Subunit, Chain A, domain 1"/>
    <property type="match status" value="2"/>
</dbReference>
<dbReference type="RefSeq" id="XP_012937979.1">
    <property type="nucleotide sequence ID" value="XM_013082525.2"/>
</dbReference>
<dbReference type="SMART" id="SM00314">
    <property type="entry name" value="RA"/>
    <property type="match status" value="2"/>
</dbReference>
<dbReference type="InterPro" id="IPR037977">
    <property type="entry name" value="CBD_Afadin"/>
</dbReference>
<dbReference type="CDD" id="cd01782">
    <property type="entry name" value="RA1_Afadin"/>
    <property type="match status" value="1"/>
</dbReference>
<feature type="domain" description="PDZ" evidence="3">
    <location>
        <begin position="962"/>
        <end position="1049"/>
    </location>
</feature>
<feature type="compositionally biased region" description="Low complexity" evidence="2">
    <location>
        <begin position="2237"/>
        <end position="2249"/>
    </location>
</feature>
<dbReference type="InterPro" id="IPR029071">
    <property type="entry name" value="Ubiquitin-like_domsf"/>
</dbReference>
<evidence type="ECO:0000259" key="4">
    <source>
        <dbReference type="PROSITE" id="PS50200"/>
    </source>
</evidence>
<feature type="region of interest" description="Disordered" evidence="2">
    <location>
        <begin position="2024"/>
        <end position="2388"/>
    </location>
</feature>
<dbReference type="Gene3D" id="2.30.42.10">
    <property type="match status" value="1"/>
</dbReference>
<feature type="compositionally biased region" description="Polar residues" evidence="2">
    <location>
        <begin position="1726"/>
        <end position="1747"/>
    </location>
</feature>
<feature type="compositionally biased region" description="Low complexity" evidence="2">
    <location>
        <begin position="1255"/>
        <end position="1275"/>
    </location>
</feature>
<feature type="region of interest" description="Disordered" evidence="2">
    <location>
        <begin position="483"/>
        <end position="550"/>
    </location>
</feature>
<dbReference type="InterPro" id="IPR028842">
    <property type="entry name" value="Afadin"/>
</dbReference>
<dbReference type="Pfam" id="PF00788">
    <property type="entry name" value="RA"/>
    <property type="match status" value="2"/>
</dbReference>
<dbReference type="Proteomes" id="UP000694888">
    <property type="component" value="Unplaced"/>
</dbReference>
<feature type="compositionally biased region" description="Basic and acidic residues" evidence="2">
    <location>
        <begin position="2359"/>
        <end position="2369"/>
    </location>
</feature>
<dbReference type="Pfam" id="PF01843">
    <property type="entry name" value="DIL"/>
    <property type="match status" value="1"/>
</dbReference>
<feature type="compositionally biased region" description="Basic and acidic residues" evidence="2">
    <location>
        <begin position="1493"/>
        <end position="1544"/>
    </location>
</feature>
<feature type="compositionally biased region" description="Low complexity" evidence="2">
    <location>
        <begin position="1166"/>
        <end position="1178"/>
    </location>
</feature>
<organism evidence="6 7">
    <name type="scientific">Aplysia californica</name>
    <name type="common">California sea hare</name>
    <dbReference type="NCBI Taxonomy" id="6500"/>
    <lineage>
        <taxon>Eukaryota</taxon>
        <taxon>Metazoa</taxon>
        <taxon>Spiralia</taxon>
        <taxon>Lophotrochozoa</taxon>
        <taxon>Mollusca</taxon>
        <taxon>Gastropoda</taxon>
        <taxon>Heterobranchia</taxon>
        <taxon>Euthyneura</taxon>
        <taxon>Tectipleura</taxon>
        <taxon>Aplysiida</taxon>
        <taxon>Aplysioidea</taxon>
        <taxon>Aplysiidae</taxon>
        <taxon>Aplysia</taxon>
    </lineage>
</organism>
<dbReference type="InterPro" id="IPR001478">
    <property type="entry name" value="PDZ"/>
</dbReference>
<evidence type="ECO:0000256" key="2">
    <source>
        <dbReference type="SAM" id="MobiDB-lite"/>
    </source>
</evidence>
<feature type="compositionally biased region" description="Basic and acidic residues" evidence="2">
    <location>
        <begin position="1103"/>
        <end position="1130"/>
    </location>
</feature>
<keyword evidence="6" id="KW-1185">Reference proteome</keyword>
<feature type="compositionally biased region" description="Basic and acidic residues" evidence="2">
    <location>
        <begin position="1557"/>
        <end position="1605"/>
    </location>
</feature>
<evidence type="ECO:0000256" key="1">
    <source>
        <dbReference type="ARBA" id="ARBA00022889"/>
    </source>
</evidence>
<dbReference type="SMART" id="SM00228">
    <property type="entry name" value="PDZ"/>
    <property type="match status" value="1"/>
</dbReference>
<keyword evidence="1" id="KW-0130">Cell adhesion</keyword>
<feature type="compositionally biased region" description="Polar residues" evidence="2">
    <location>
        <begin position="1380"/>
        <end position="1403"/>
    </location>
</feature>
<feature type="region of interest" description="Disordered" evidence="2">
    <location>
        <begin position="339"/>
        <end position="364"/>
    </location>
</feature>
<feature type="compositionally biased region" description="Basic and acidic residues" evidence="2">
    <location>
        <begin position="1884"/>
        <end position="1905"/>
    </location>
</feature>
<dbReference type="SUPFAM" id="SSF50156">
    <property type="entry name" value="PDZ domain-like"/>
    <property type="match status" value="1"/>
</dbReference>
<feature type="compositionally biased region" description="Basic and acidic residues" evidence="2">
    <location>
        <begin position="1307"/>
        <end position="1325"/>
    </location>
</feature>
<feature type="compositionally biased region" description="Low complexity" evidence="2">
    <location>
        <begin position="1748"/>
        <end position="1793"/>
    </location>
</feature>
<protein>
    <submittedName>
        <fullName evidence="7">Afadin</fullName>
    </submittedName>
</protein>
<evidence type="ECO:0000313" key="7">
    <source>
        <dbReference type="RefSeq" id="XP_012937979.1"/>
    </source>
</evidence>
<dbReference type="SUPFAM" id="SSF49879">
    <property type="entry name" value="SMAD/FHA domain"/>
    <property type="match status" value="1"/>
</dbReference>
<feature type="compositionally biased region" description="Basic and acidic residues" evidence="2">
    <location>
        <begin position="351"/>
        <end position="364"/>
    </location>
</feature>
<accession>A0ABM0ZZW7</accession>
<name>A0ABM0ZZW7_APLCA</name>
<dbReference type="PROSITE" id="PS51126">
    <property type="entry name" value="DILUTE"/>
    <property type="match status" value="1"/>
</dbReference>
<dbReference type="CDD" id="cd15471">
    <property type="entry name" value="Myo5p-like_CBD_afadin"/>
    <property type="match status" value="1"/>
</dbReference>
<dbReference type="PROSITE" id="PS50106">
    <property type="entry name" value="PDZ"/>
    <property type="match status" value="1"/>
</dbReference>
<feature type="region of interest" description="Disordered" evidence="2">
    <location>
        <begin position="153"/>
        <end position="198"/>
    </location>
</feature>
<gene>
    <name evidence="7" type="primary">LOC101853852</name>
</gene>
<feature type="compositionally biased region" description="Polar residues" evidence="2">
    <location>
        <begin position="2336"/>
        <end position="2352"/>
    </location>
</feature>
<dbReference type="CDD" id="cd01781">
    <property type="entry name" value="RA2_Afadin"/>
    <property type="match status" value="1"/>
</dbReference>
<reference evidence="7" key="1">
    <citation type="submission" date="2025-08" db="UniProtKB">
        <authorList>
            <consortium name="RefSeq"/>
        </authorList>
    </citation>
    <scope>IDENTIFICATION</scope>
</reference>
<feature type="compositionally biased region" description="Polar residues" evidence="2">
    <location>
        <begin position="2279"/>
        <end position="2296"/>
    </location>
</feature>
<feature type="compositionally biased region" description="Basic and acidic residues" evidence="2">
    <location>
        <begin position="2129"/>
        <end position="2149"/>
    </location>
</feature>
<dbReference type="Gene3D" id="2.60.200.20">
    <property type="match status" value="1"/>
</dbReference>
<dbReference type="SUPFAM" id="SSF54236">
    <property type="entry name" value="Ubiquitin-like"/>
    <property type="match status" value="2"/>
</dbReference>
<feature type="compositionally biased region" description="Basic and acidic residues" evidence="2">
    <location>
        <begin position="2040"/>
        <end position="2118"/>
    </location>
</feature>
<feature type="compositionally biased region" description="Basic and acidic residues" evidence="2">
    <location>
        <begin position="1709"/>
        <end position="1723"/>
    </location>
</feature>
<dbReference type="InterPro" id="IPR002710">
    <property type="entry name" value="Dilute_dom"/>
</dbReference>
<dbReference type="PROSITE" id="PS50200">
    <property type="entry name" value="RA"/>
    <property type="match status" value="2"/>
</dbReference>
<feature type="compositionally biased region" description="Polar residues" evidence="2">
    <location>
        <begin position="1651"/>
        <end position="1668"/>
    </location>
</feature>
<dbReference type="InterPro" id="IPR000159">
    <property type="entry name" value="RA_dom"/>
</dbReference>
<dbReference type="Pfam" id="PF00595">
    <property type="entry name" value="PDZ"/>
    <property type="match status" value="1"/>
</dbReference>
<dbReference type="Pfam" id="PF00498">
    <property type="entry name" value="FHA"/>
    <property type="match status" value="1"/>
</dbReference>
<feature type="compositionally biased region" description="Basic residues" evidence="2">
    <location>
        <begin position="155"/>
        <end position="171"/>
    </location>
</feature>
<feature type="compositionally biased region" description="Polar residues" evidence="2">
    <location>
        <begin position="540"/>
        <end position="550"/>
    </location>
</feature>
<feature type="domain" description="Ras-associating" evidence="4">
    <location>
        <begin position="234"/>
        <end position="339"/>
    </location>
</feature>
<feature type="compositionally biased region" description="Basic and acidic residues" evidence="2">
    <location>
        <begin position="1912"/>
        <end position="1926"/>
    </location>
</feature>
<feature type="compositionally biased region" description="Polar residues" evidence="2">
    <location>
        <begin position="1828"/>
        <end position="1843"/>
    </location>
</feature>
<dbReference type="SMART" id="SM01132">
    <property type="entry name" value="DIL"/>
    <property type="match status" value="1"/>
</dbReference>
<dbReference type="PANTHER" id="PTHR10398:SF2">
    <property type="entry name" value="AFADIN"/>
    <property type="match status" value="1"/>
</dbReference>
<feature type="region of interest" description="Disordered" evidence="2">
    <location>
        <begin position="1061"/>
        <end position="1938"/>
    </location>
</feature>
<feature type="domain" description="Dilute" evidence="5">
    <location>
        <begin position="617"/>
        <end position="866"/>
    </location>
</feature>
<feature type="compositionally biased region" description="Pro residues" evidence="2">
    <location>
        <begin position="1346"/>
        <end position="1357"/>
    </location>
</feature>
<dbReference type="CDD" id="cd22711">
    <property type="entry name" value="FHA_AFDN"/>
    <property type="match status" value="1"/>
</dbReference>